<name>A0A0N9WH33_PSEFL</name>
<organism evidence="1 2">
    <name type="scientific">Pseudomonas fluorescens</name>
    <dbReference type="NCBI Taxonomy" id="294"/>
    <lineage>
        <taxon>Bacteria</taxon>
        <taxon>Pseudomonadati</taxon>
        <taxon>Pseudomonadota</taxon>
        <taxon>Gammaproteobacteria</taxon>
        <taxon>Pseudomonadales</taxon>
        <taxon>Pseudomonadaceae</taxon>
        <taxon>Pseudomonas</taxon>
    </lineage>
</organism>
<dbReference type="AlphaFoldDB" id="A0A0N9WH33"/>
<reference evidence="2" key="1">
    <citation type="submission" date="2015-09" db="EMBL/GenBank/DDBJ databases">
        <title>Whole genome sequence of Pseudomonas fluorescens FW300-N2E3.</title>
        <authorList>
            <person name="Ray J."/>
            <person name="Melnyk R."/>
            <person name="Deutschbauer A."/>
        </authorList>
    </citation>
    <scope>NUCLEOTIDE SEQUENCE [LARGE SCALE GENOMIC DNA]</scope>
    <source>
        <strain evidence="2">FW300-N2E3</strain>
    </source>
</reference>
<reference evidence="1 2" key="2">
    <citation type="journal article" date="2018" name="Nature">
        <title>Mutant phenotypes for thousands of bacterial genes of unknown function.</title>
        <authorList>
            <person name="Price M.N."/>
            <person name="Wetmore K.M."/>
            <person name="Waters R.J."/>
            <person name="Callaghan M."/>
            <person name="Ray J."/>
            <person name="Liu H."/>
            <person name="Kuehl J.V."/>
            <person name="Melnyk R.A."/>
            <person name="Lamson J.S."/>
            <person name="Suh Y."/>
            <person name="Carlson H.K."/>
            <person name="Esquivel Z."/>
            <person name="Sadeeshkumar H."/>
            <person name="Chakraborty R."/>
            <person name="Zane G.M."/>
            <person name="Rubin B.E."/>
            <person name="Wall J.D."/>
            <person name="Visel A."/>
            <person name="Bristow J."/>
            <person name="Blow M.J."/>
            <person name="Arkin A.P."/>
            <person name="Deutschbauer A.M."/>
        </authorList>
    </citation>
    <scope>NUCLEOTIDE SEQUENCE [LARGE SCALE GENOMIC DNA]</scope>
    <source>
        <strain evidence="1 2">FW300-N2E3</strain>
    </source>
</reference>
<sequence length="113" mass="12284">MVNMYSNVGKTYQARRTRGSSSTQPGTATPGGLVENLICDLSIFRTAYTLQHPSHLKSFMAQFGEGKGALFCTPETIPSPGMEFVPKFALNDTQIYGVLEGLSHQTRAIAKVN</sequence>
<dbReference type="EMBL" id="CP012830">
    <property type="protein sequence ID" value="ALI04008.1"/>
    <property type="molecule type" value="Genomic_DNA"/>
</dbReference>
<dbReference type="Proteomes" id="UP000066487">
    <property type="component" value="Chromosome"/>
</dbReference>
<proteinExistence type="predicted"/>
<accession>A0A0N9WH33</accession>
<evidence type="ECO:0000313" key="2">
    <source>
        <dbReference type="Proteomes" id="UP000066487"/>
    </source>
</evidence>
<evidence type="ECO:0000313" key="1">
    <source>
        <dbReference type="EMBL" id="ALI04008.1"/>
    </source>
</evidence>
<gene>
    <name evidence="1" type="ORF">AO353_24135</name>
</gene>
<protein>
    <submittedName>
        <fullName evidence="1">Uncharacterized protein</fullName>
    </submittedName>
</protein>